<keyword evidence="3" id="KW-1185">Reference proteome</keyword>
<feature type="compositionally biased region" description="Polar residues" evidence="1">
    <location>
        <begin position="1"/>
        <end position="11"/>
    </location>
</feature>
<organism evidence="2 3">
    <name type="scientific">Eleusine coracana subsp. coracana</name>
    <dbReference type="NCBI Taxonomy" id="191504"/>
    <lineage>
        <taxon>Eukaryota</taxon>
        <taxon>Viridiplantae</taxon>
        <taxon>Streptophyta</taxon>
        <taxon>Embryophyta</taxon>
        <taxon>Tracheophyta</taxon>
        <taxon>Spermatophyta</taxon>
        <taxon>Magnoliopsida</taxon>
        <taxon>Liliopsida</taxon>
        <taxon>Poales</taxon>
        <taxon>Poaceae</taxon>
        <taxon>PACMAD clade</taxon>
        <taxon>Chloridoideae</taxon>
        <taxon>Cynodonteae</taxon>
        <taxon>Eleusininae</taxon>
        <taxon>Eleusine</taxon>
    </lineage>
</organism>
<comment type="caution">
    <text evidence="2">The sequence shown here is derived from an EMBL/GenBank/DDBJ whole genome shotgun (WGS) entry which is preliminary data.</text>
</comment>
<name>A0AAV5CPA0_ELECO</name>
<sequence>MIRTETATTVEDSIGRASTPIAGTSNGSYARMKTRSSSLLAVRALDDQDEDTKTALMFAYESLPSLPVTPNAPLADAAAPAPDDDVDRISFLPD</sequence>
<accession>A0AAV5CPA0</accession>
<gene>
    <name evidence="2" type="primary">ga16963</name>
    <name evidence="2" type="ORF">PR202_ga16963</name>
</gene>
<dbReference type="EMBL" id="BQKI01000008">
    <property type="protein sequence ID" value="GJM99826.1"/>
    <property type="molecule type" value="Genomic_DNA"/>
</dbReference>
<reference evidence="2" key="1">
    <citation type="journal article" date="2018" name="DNA Res.">
        <title>Multiple hybrid de novo genome assembly of finger millet, an orphan allotetraploid crop.</title>
        <authorList>
            <person name="Hatakeyama M."/>
            <person name="Aluri S."/>
            <person name="Balachadran M.T."/>
            <person name="Sivarajan S.R."/>
            <person name="Patrignani A."/>
            <person name="Gruter S."/>
            <person name="Poveda L."/>
            <person name="Shimizu-Inatsugi R."/>
            <person name="Baeten J."/>
            <person name="Francoijs K.J."/>
            <person name="Nataraja K.N."/>
            <person name="Reddy Y.A.N."/>
            <person name="Phadnis S."/>
            <person name="Ravikumar R.L."/>
            <person name="Schlapbach R."/>
            <person name="Sreeman S.M."/>
            <person name="Shimizu K.K."/>
        </authorList>
    </citation>
    <scope>NUCLEOTIDE SEQUENCE</scope>
</reference>
<reference evidence="2" key="2">
    <citation type="submission" date="2021-12" db="EMBL/GenBank/DDBJ databases">
        <title>Resequencing data analysis of finger millet.</title>
        <authorList>
            <person name="Hatakeyama M."/>
            <person name="Aluri S."/>
            <person name="Balachadran M.T."/>
            <person name="Sivarajan S.R."/>
            <person name="Poveda L."/>
            <person name="Shimizu-Inatsugi R."/>
            <person name="Schlapbach R."/>
            <person name="Sreeman S.M."/>
            <person name="Shimizu K.K."/>
        </authorList>
    </citation>
    <scope>NUCLEOTIDE SEQUENCE</scope>
</reference>
<feature type="region of interest" description="Disordered" evidence="1">
    <location>
        <begin position="1"/>
        <end position="29"/>
    </location>
</feature>
<evidence type="ECO:0000313" key="3">
    <source>
        <dbReference type="Proteomes" id="UP001054889"/>
    </source>
</evidence>
<protein>
    <submittedName>
        <fullName evidence="2">Uncharacterized protein</fullName>
    </submittedName>
</protein>
<feature type="region of interest" description="Disordered" evidence="1">
    <location>
        <begin position="66"/>
        <end position="94"/>
    </location>
</feature>
<proteinExistence type="predicted"/>
<evidence type="ECO:0000313" key="2">
    <source>
        <dbReference type="EMBL" id="GJM99826.1"/>
    </source>
</evidence>
<dbReference type="AlphaFoldDB" id="A0AAV5CPA0"/>
<evidence type="ECO:0000256" key="1">
    <source>
        <dbReference type="SAM" id="MobiDB-lite"/>
    </source>
</evidence>
<feature type="compositionally biased region" description="Low complexity" evidence="1">
    <location>
        <begin position="71"/>
        <end position="81"/>
    </location>
</feature>
<dbReference type="Proteomes" id="UP001054889">
    <property type="component" value="Unassembled WGS sequence"/>
</dbReference>